<dbReference type="InterPro" id="IPR017930">
    <property type="entry name" value="Myb_dom"/>
</dbReference>
<comment type="caution">
    <text evidence="11">The sequence shown here is derived from an EMBL/GenBank/DDBJ whole genome shotgun (WGS) entry which is preliminary data.</text>
</comment>
<comment type="subcellular location">
    <subcellularLocation>
        <location evidence="1">Nucleus</location>
    </subcellularLocation>
</comment>
<sequence length="395" mass="46264">MDAHPPGVKHYTPDHKRMWRVGRKGEARRERFDYEYANFSSDTLRRIQDYGCCFLEMKERQRWKSEEDALLRAYVKQYGPREWNLVSQRMNVPFHRDAKSCLERWKNYLKPGLKKGSLTEEEQRLVIRLQAKHGNKWKKIAAEIPGRTAKRLGKWWEVFKEKQRRELEENNKAIVEPIDQAKYDQILENFAEKLVRERQTSPFFMASPLLPPWLSTSNSPSSIGPPSPSVTLTLSPSTLPAEPVKWLQPERAADNSSVTAASQPSVSSGAPPIDMRIVSELVECCRELEEGHRAWLAHRKENAWRLKRVELQLESEKACKRREKIKEIESKVRALEEEQRLMLERIEAEYREQLLVLRRDVDAKEQKLAEQWAAKHLRLTKFLEQMASCAHANGR</sequence>
<keyword evidence="4" id="KW-0238">DNA-binding</keyword>
<evidence type="ECO:0000256" key="2">
    <source>
        <dbReference type="ARBA" id="ARBA00022737"/>
    </source>
</evidence>
<dbReference type="SMART" id="SM00717">
    <property type="entry name" value="SANT"/>
    <property type="match status" value="2"/>
</dbReference>
<dbReference type="PANTHER" id="PTHR47214">
    <property type="entry name" value="PROTEIN ROUGH SHEATH 2 HOMOLOG"/>
    <property type="match status" value="1"/>
</dbReference>
<dbReference type="PROSITE" id="PS50090">
    <property type="entry name" value="MYB_LIKE"/>
    <property type="match status" value="2"/>
</dbReference>
<evidence type="ECO:0000256" key="8">
    <source>
        <dbReference type="SAM" id="MobiDB-lite"/>
    </source>
</evidence>
<evidence type="ECO:0000313" key="11">
    <source>
        <dbReference type="EMBL" id="MQM00480.1"/>
    </source>
</evidence>
<proteinExistence type="predicted"/>
<dbReference type="PROSITE" id="PS51294">
    <property type="entry name" value="HTH_MYB"/>
    <property type="match status" value="2"/>
</dbReference>
<feature type="domain" description="Myb-like" evidence="9">
    <location>
        <begin position="55"/>
        <end position="109"/>
    </location>
</feature>
<dbReference type="InterPro" id="IPR001005">
    <property type="entry name" value="SANT/Myb"/>
</dbReference>
<dbReference type="InterPro" id="IPR052844">
    <property type="entry name" value="Leaf_Dev_Regulator"/>
</dbReference>
<evidence type="ECO:0000256" key="7">
    <source>
        <dbReference type="SAM" id="Coils"/>
    </source>
</evidence>
<reference evidence="11" key="1">
    <citation type="submission" date="2017-07" db="EMBL/GenBank/DDBJ databases">
        <title>Taro Niue Genome Assembly and Annotation.</title>
        <authorList>
            <person name="Atibalentja N."/>
            <person name="Keating K."/>
            <person name="Fields C.J."/>
        </authorList>
    </citation>
    <scope>NUCLEOTIDE SEQUENCE</scope>
    <source>
        <strain evidence="11">Niue_2</strain>
        <tissue evidence="11">Leaf</tissue>
    </source>
</reference>
<dbReference type="AlphaFoldDB" id="A0A843WBU2"/>
<evidence type="ECO:0000256" key="6">
    <source>
        <dbReference type="ARBA" id="ARBA00023242"/>
    </source>
</evidence>
<dbReference type="EMBL" id="NMUH01002520">
    <property type="protein sequence ID" value="MQM00480.1"/>
    <property type="molecule type" value="Genomic_DNA"/>
</dbReference>
<evidence type="ECO:0000256" key="3">
    <source>
        <dbReference type="ARBA" id="ARBA00023015"/>
    </source>
</evidence>
<dbReference type="Proteomes" id="UP000652761">
    <property type="component" value="Unassembled WGS sequence"/>
</dbReference>
<dbReference type="CDD" id="cd00167">
    <property type="entry name" value="SANT"/>
    <property type="match status" value="2"/>
</dbReference>
<protein>
    <submittedName>
        <fullName evidence="11">Uncharacterized protein</fullName>
    </submittedName>
</protein>
<dbReference type="Pfam" id="PF13921">
    <property type="entry name" value="Myb_DNA-bind_6"/>
    <property type="match status" value="1"/>
</dbReference>
<dbReference type="GO" id="GO:0006355">
    <property type="term" value="P:regulation of DNA-templated transcription"/>
    <property type="evidence" value="ECO:0007669"/>
    <property type="project" value="UniProtKB-ARBA"/>
</dbReference>
<feature type="region of interest" description="Disordered" evidence="8">
    <location>
        <begin position="252"/>
        <end position="271"/>
    </location>
</feature>
<evidence type="ECO:0000256" key="1">
    <source>
        <dbReference type="ARBA" id="ARBA00004123"/>
    </source>
</evidence>
<dbReference type="PANTHER" id="PTHR47214:SF3">
    <property type="entry name" value="TRANSCRIPTION FACTOR AS1"/>
    <property type="match status" value="1"/>
</dbReference>
<feature type="domain" description="Myb-like" evidence="9">
    <location>
        <begin position="110"/>
        <end position="160"/>
    </location>
</feature>
<feature type="coiled-coil region" evidence="7">
    <location>
        <begin position="325"/>
        <end position="367"/>
    </location>
</feature>
<feature type="compositionally biased region" description="Polar residues" evidence="8">
    <location>
        <begin position="254"/>
        <end position="268"/>
    </location>
</feature>
<evidence type="ECO:0000256" key="5">
    <source>
        <dbReference type="ARBA" id="ARBA00023163"/>
    </source>
</evidence>
<evidence type="ECO:0000313" key="12">
    <source>
        <dbReference type="Proteomes" id="UP000652761"/>
    </source>
</evidence>
<dbReference type="GO" id="GO:0005634">
    <property type="term" value="C:nucleus"/>
    <property type="evidence" value="ECO:0007669"/>
    <property type="project" value="UniProtKB-SubCell"/>
</dbReference>
<keyword evidence="3" id="KW-0805">Transcription regulation</keyword>
<dbReference type="InterPro" id="IPR009057">
    <property type="entry name" value="Homeodomain-like_sf"/>
</dbReference>
<accession>A0A843WBU2</accession>
<dbReference type="FunFam" id="1.10.10.60:FF:000449">
    <property type="entry name" value="MYB-related transcription factor"/>
    <property type="match status" value="1"/>
</dbReference>
<dbReference type="GO" id="GO:0003677">
    <property type="term" value="F:DNA binding"/>
    <property type="evidence" value="ECO:0007669"/>
    <property type="project" value="UniProtKB-KW"/>
</dbReference>
<keyword evidence="6" id="KW-0539">Nucleus</keyword>
<keyword evidence="5" id="KW-0804">Transcription</keyword>
<dbReference type="Gene3D" id="1.10.10.60">
    <property type="entry name" value="Homeodomain-like"/>
    <property type="match status" value="2"/>
</dbReference>
<keyword evidence="7" id="KW-0175">Coiled coil</keyword>
<keyword evidence="12" id="KW-1185">Reference proteome</keyword>
<dbReference type="SUPFAM" id="SSF46689">
    <property type="entry name" value="Homeodomain-like"/>
    <property type="match status" value="1"/>
</dbReference>
<gene>
    <name evidence="11" type="ORF">Taro_033217</name>
</gene>
<evidence type="ECO:0000259" key="9">
    <source>
        <dbReference type="PROSITE" id="PS50090"/>
    </source>
</evidence>
<feature type="domain" description="HTH myb-type" evidence="10">
    <location>
        <begin position="110"/>
        <end position="164"/>
    </location>
</feature>
<organism evidence="11 12">
    <name type="scientific">Colocasia esculenta</name>
    <name type="common">Wild taro</name>
    <name type="synonym">Arum esculentum</name>
    <dbReference type="NCBI Taxonomy" id="4460"/>
    <lineage>
        <taxon>Eukaryota</taxon>
        <taxon>Viridiplantae</taxon>
        <taxon>Streptophyta</taxon>
        <taxon>Embryophyta</taxon>
        <taxon>Tracheophyta</taxon>
        <taxon>Spermatophyta</taxon>
        <taxon>Magnoliopsida</taxon>
        <taxon>Liliopsida</taxon>
        <taxon>Araceae</taxon>
        <taxon>Aroideae</taxon>
        <taxon>Colocasieae</taxon>
        <taxon>Colocasia</taxon>
    </lineage>
</organism>
<name>A0A843WBU2_COLES</name>
<dbReference type="OrthoDB" id="2143914at2759"/>
<evidence type="ECO:0000256" key="4">
    <source>
        <dbReference type="ARBA" id="ARBA00023125"/>
    </source>
</evidence>
<evidence type="ECO:0000259" key="10">
    <source>
        <dbReference type="PROSITE" id="PS51294"/>
    </source>
</evidence>
<keyword evidence="2" id="KW-0677">Repeat</keyword>
<feature type="domain" description="HTH myb-type" evidence="10">
    <location>
        <begin position="55"/>
        <end position="109"/>
    </location>
</feature>